<evidence type="ECO:0000256" key="4">
    <source>
        <dbReference type="ARBA" id="ARBA00022705"/>
    </source>
</evidence>
<accession>A0ABQ7HYR7</accession>
<evidence type="ECO:0000256" key="1">
    <source>
        <dbReference type="ARBA" id="ARBA00001966"/>
    </source>
</evidence>
<keyword evidence="5" id="KW-0479">Metal-binding</keyword>
<protein>
    <submittedName>
        <fullName evidence="9">DNA primase large subunit</fullName>
    </submittedName>
</protein>
<keyword evidence="3" id="KW-0639">Primosome</keyword>
<dbReference type="InterPro" id="IPR007238">
    <property type="entry name" value="DNA_primase_lsu_euk/arc"/>
</dbReference>
<comment type="caution">
    <text evidence="9">The sequence shown here is derived from an EMBL/GenBank/DDBJ whole genome shotgun (WGS) entry which is preliminary data.</text>
</comment>
<evidence type="ECO:0000313" key="9">
    <source>
        <dbReference type="EMBL" id="KAF7683338.1"/>
    </source>
</evidence>
<keyword evidence="4" id="KW-0235">DNA replication</keyword>
<dbReference type="Gene3D" id="1.20.930.80">
    <property type="match status" value="1"/>
</dbReference>
<comment type="cofactor">
    <cofactor evidence="1">
        <name>[4Fe-4S] cluster</name>
        <dbReference type="ChEBI" id="CHEBI:49883"/>
    </cofactor>
</comment>
<evidence type="ECO:0000259" key="8">
    <source>
        <dbReference type="Pfam" id="PF04104"/>
    </source>
</evidence>
<dbReference type="Pfam" id="PF04104">
    <property type="entry name" value="DNA_primase_lrg"/>
    <property type="match status" value="1"/>
</dbReference>
<evidence type="ECO:0000256" key="6">
    <source>
        <dbReference type="ARBA" id="ARBA00023004"/>
    </source>
</evidence>
<evidence type="ECO:0000256" key="5">
    <source>
        <dbReference type="ARBA" id="ARBA00022723"/>
    </source>
</evidence>
<organism evidence="9 10">
    <name type="scientific">Astathelohania contejeani</name>
    <dbReference type="NCBI Taxonomy" id="164912"/>
    <lineage>
        <taxon>Eukaryota</taxon>
        <taxon>Fungi</taxon>
        <taxon>Fungi incertae sedis</taxon>
        <taxon>Microsporidia</taxon>
        <taxon>Astathelohaniidae</taxon>
        <taxon>Astathelohania</taxon>
    </lineage>
</organism>
<keyword evidence="2" id="KW-0004">4Fe-4S</keyword>
<dbReference type="PANTHER" id="PTHR10537:SF3">
    <property type="entry name" value="DNA PRIMASE LARGE SUBUNIT"/>
    <property type="match status" value="1"/>
</dbReference>
<dbReference type="Proteomes" id="UP001516464">
    <property type="component" value="Unassembled WGS sequence"/>
</dbReference>
<gene>
    <name evidence="9" type="primary">Prim2</name>
    <name evidence="9" type="ORF">TCON_1453</name>
</gene>
<keyword evidence="6" id="KW-0408">Iron</keyword>
<dbReference type="EMBL" id="SBIQ01000097">
    <property type="protein sequence ID" value="KAF7683338.1"/>
    <property type="molecule type" value="Genomic_DNA"/>
</dbReference>
<dbReference type="InterPro" id="IPR058560">
    <property type="entry name" value="DNA_primase_C"/>
</dbReference>
<keyword evidence="10" id="KW-1185">Reference proteome</keyword>
<dbReference type="PANTHER" id="PTHR10537">
    <property type="entry name" value="DNA PRIMASE LARGE SUBUNIT"/>
    <property type="match status" value="1"/>
</dbReference>
<evidence type="ECO:0000313" key="10">
    <source>
        <dbReference type="Proteomes" id="UP001516464"/>
    </source>
</evidence>
<feature type="domain" description="DNA primase large subunit C-terminal" evidence="8">
    <location>
        <begin position="231"/>
        <end position="387"/>
    </location>
</feature>
<name>A0ABQ7HYR7_9MICR</name>
<sequence length="404" mass="46757">MKKLKSSKPIHQIHFYSSLATNTVSCIELSNLVEKRMKLLRAIESNVVDLRLSELTSSKEDSDSHFLCRLVCACTAWSTRWFVNMETTLFRLKIMKCEEEILNDFFYNSFLPCLSGLSITDKEIIIGAKTSYTAKHIQSIPPLSLEIRVHFTKLNDLVGKREIKLKQGYAILTPAVTRSLLYNEFRLFLSQKMEDLREIVLANDDERIKKLSQRIFTNSQTSSDFSSLSESEKAFPPCISGIITKFKSTRHLKYTDRQTLTRFFKDIGMCVDETILFFRNNFNVPKSVFDKEYLYSIRHNYGLEGKRAQYQSYGCLRIIGKSDDSNCFGCPFMHNKLYLNQYIKEHKVGINDIEELCNGNQIMTSCGNLLKAMTGEEVVNHSPLNFYRTMKKKIEKDKQNDVIN</sequence>
<evidence type="ECO:0000256" key="2">
    <source>
        <dbReference type="ARBA" id="ARBA00022485"/>
    </source>
</evidence>
<keyword evidence="7" id="KW-0411">Iron-sulfur</keyword>
<dbReference type="Pfam" id="PF26466">
    <property type="entry name" value="DNA_primase_lrg_N"/>
    <property type="match status" value="1"/>
</dbReference>
<reference evidence="9 10" key="1">
    <citation type="submission" date="2019-01" db="EMBL/GenBank/DDBJ databases">
        <title>Genomes sequencing and comparative genomics of infectious freshwater microsporidia, Cucumispora dikerogammari and Thelohania contejeani.</title>
        <authorList>
            <person name="Cormier A."/>
            <person name="Giraud I."/>
            <person name="Wattier R."/>
            <person name="Teixeira M."/>
            <person name="Grandjean F."/>
            <person name="Rigaud T."/>
            <person name="Cordaux R."/>
        </authorList>
    </citation>
    <scope>NUCLEOTIDE SEQUENCE [LARGE SCALE GENOMIC DNA]</scope>
    <source>
        <strain evidence="9">T1</strain>
        <tissue evidence="9">Spores</tissue>
    </source>
</reference>
<evidence type="ECO:0000256" key="7">
    <source>
        <dbReference type="ARBA" id="ARBA00023014"/>
    </source>
</evidence>
<proteinExistence type="predicted"/>
<evidence type="ECO:0000256" key="3">
    <source>
        <dbReference type="ARBA" id="ARBA00022515"/>
    </source>
</evidence>